<proteinExistence type="predicted"/>
<dbReference type="GO" id="GO:0003955">
    <property type="term" value="F:NAD(P)H dehydrogenase (quinone) activity"/>
    <property type="evidence" value="ECO:0007669"/>
    <property type="project" value="TreeGrafter"/>
</dbReference>
<feature type="domain" description="Flavodoxin-like" evidence="5">
    <location>
        <begin position="4"/>
        <end position="192"/>
    </location>
</feature>
<dbReference type="EMBL" id="CP043473">
    <property type="protein sequence ID" value="QEL55100.1"/>
    <property type="molecule type" value="Genomic_DNA"/>
</dbReference>
<dbReference type="AlphaFoldDB" id="A0A5C1DED2"/>
<evidence type="ECO:0000313" key="7">
    <source>
        <dbReference type="Proteomes" id="UP000322079"/>
    </source>
</evidence>
<dbReference type="KEGG" id="chrm:FYK34_05720"/>
<keyword evidence="7" id="KW-1185">Reference proteome</keyword>
<dbReference type="Pfam" id="PF03358">
    <property type="entry name" value="FMN_red"/>
    <property type="match status" value="1"/>
</dbReference>
<dbReference type="PANTHER" id="PTHR30546:SF23">
    <property type="entry name" value="FLAVOPROTEIN-LIKE PROTEIN YCP4-RELATED"/>
    <property type="match status" value="1"/>
</dbReference>
<dbReference type="RefSeq" id="WP_149295471.1">
    <property type="nucleotide sequence ID" value="NZ_CP043473.1"/>
</dbReference>
<evidence type="ECO:0000256" key="1">
    <source>
        <dbReference type="ARBA" id="ARBA00001917"/>
    </source>
</evidence>
<comment type="cofactor">
    <cofactor evidence="1">
        <name>FMN</name>
        <dbReference type="ChEBI" id="CHEBI:58210"/>
    </cofactor>
</comment>
<dbReference type="Gene3D" id="3.40.50.360">
    <property type="match status" value="1"/>
</dbReference>
<dbReference type="GO" id="GO:0010181">
    <property type="term" value="F:FMN binding"/>
    <property type="evidence" value="ECO:0007669"/>
    <property type="project" value="InterPro"/>
</dbReference>
<dbReference type="InterPro" id="IPR029039">
    <property type="entry name" value="Flavoprotein-like_sf"/>
</dbReference>
<dbReference type="InterPro" id="IPR008254">
    <property type="entry name" value="Flavodoxin/NO_synth"/>
</dbReference>
<evidence type="ECO:0000256" key="2">
    <source>
        <dbReference type="ARBA" id="ARBA00022630"/>
    </source>
</evidence>
<dbReference type="Proteomes" id="UP000322079">
    <property type="component" value="Chromosome"/>
</dbReference>
<evidence type="ECO:0000256" key="3">
    <source>
        <dbReference type="ARBA" id="ARBA00022643"/>
    </source>
</evidence>
<organism evidence="6 7">
    <name type="scientific">Chromobacterium paludis</name>
    <dbReference type="NCBI Taxonomy" id="2605945"/>
    <lineage>
        <taxon>Bacteria</taxon>
        <taxon>Pseudomonadati</taxon>
        <taxon>Pseudomonadota</taxon>
        <taxon>Betaproteobacteria</taxon>
        <taxon>Neisseriales</taxon>
        <taxon>Chromobacteriaceae</taxon>
        <taxon>Chromobacterium</taxon>
    </lineage>
</organism>
<gene>
    <name evidence="6" type="ORF">FYK34_05720</name>
</gene>
<keyword evidence="2" id="KW-0285">Flavoprotein</keyword>
<dbReference type="SUPFAM" id="SSF52218">
    <property type="entry name" value="Flavoproteins"/>
    <property type="match status" value="1"/>
</dbReference>
<name>A0A5C1DED2_9NEIS</name>
<evidence type="ECO:0000256" key="4">
    <source>
        <dbReference type="ARBA" id="ARBA00029652"/>
    </source>
</evidence>
<reference evidence="6 7" key="1">
    <citation type="submission" date="2019-08" db="EMBL/GenBank/DDBJ databases">
        <title>Chromobacterium paludis, a novel bacterium isolated from a Maryland marsh pond.</title>
        <authorList>
            <person name="Blackburn M.B."/>
            <person name="Gundersen-Rindal D.E."/>
        </authorList>
    </citation>
    <scope>NUCLEOTIDE SEQUENCE [LARGE SCALE GENOMIC DNA]</scope>
    <source>
        <strain evidence="7">IIBBL 257-1</strain>
    </source>
</reference>
<dbReference type="InterPro" id="IPR001226">
    <property type="entry name" value="Flavodoxin_CS"/>
</dbReference>
<dbReference type="PROSITE" id="PS00201">
    <property type="entry name" value="FLAVODOXIN"/>
    <property type="match status" value="1"/>
</dbReference>
<protein>
    <recommendedName>
        <fullName evidence="4">Flavoprotein WrbA</fullName>
    </recommendedName>
</protein>
<accession>A0A5C1DED2</accession>
<dbReference type="PANTHER" id="PTHR30546">
    <property type="entry name" value="FLAVODOXIN-RELATED PROTEIN WRBA-RELATED"/>
    <property type="match status" value="1"/>
</dbReference>
<evidence type="ECO:0000259" key="5">
    <source>
        <dbReference type="PROSITE" id="PS50902"/>
    </source>
</evidence>
<dbReference type="InterPro" id="IPR005025">
    <property type="entry name" value="FMN_Rdtase-like_dom"/>
</dbReference>
<dbReference type="PROSITE" id="PS50902">
    <property type="entry name" value="FLAVODOXIN_LIKE"/>
    <property type="match status" value="1"/>
</dbReference>
<evidence type="ECO:0000313" key="6">
    <source>
        <dbReference type="EMBL" id="QEL55100.1"/>
    </source>
</evidence>
<dbReference type="GO" id="GO:0016020">
    <property type="term" value="C:membrane"/>
    <property type="evidence" value="ECO:0007669"/>
    <property type="project" value="TreeGrafter"/>
</dbReference>
<dbReference type="GO" id="GO:0009055">
    <property type="term" value="F:electron transfer activity"/>
    <property type="evidence" value="ECO:0007669"/>
    <property type="project" value="InterPro"/>
</dbReference>
<sequence length="192" mass="20491">MSLILILYFSAGGNTHQLAEAIHQGASQHGASRLLRLQSADIRHGRFLIQPFADALRQADGIIFGSPTYMGGPTAQFKAFADASSELWRDQALAGKLAAGFTTGSGLNGDQQGTLTYFATLASQHGMLWCGLDIPNNQGPERLNRMGSQWGAIAHAEEKALHPSDLATARHLGARVARLAQRLRAPSTEASS</sequence>
<keyword evidence="3" id="KW-0288">FMN</keyword>